<comment type="similarity">
    <text evidence="2">Belongs to the outer membrane factor (OMF) (TC 1.B.17) family.</text>
</comment>
<accession>A0A1M6S6L1</accession>
<dbReference type="STRING" id="216903.SAMN05444371_2279"/>
<dbReference type="InterPro" id="IPR051906">
    <property type="entry name" value="TolC-like"/>
</dbReference>
<keyword evidence="6" id="KW-0472">Membrane</keyword>
<evidence type="ECO:0000256" key="5">
    <source>
        <dbReference type="ARBA" id="ARBA00022692"/>
    </source>
</evidence>
<evidence type="ECO:0000256" key="7">
    <source>
        <dbReference type="ARBA" id="ARBA00023237"/>
    </source>
</evidence>
<proteinExistence type="inferred from homology"/>
<keyword evidence="3" id="KW-0813">Transport</keyword>
<evidence type="ECO:0000256" key="6">
    <source>
        <dbReference type="ARBA" id="ARBA00023136"/>
    </source>
</evidence>
<name>A0A1M6S6L1_9FLAO</name>
<dbReference type="GO" id="GO:1990281">
    <property type="term" value="C:efflux pump complex"/>
    <property type="evidence" value="ECO:0007669"/>
    <property type="project" value="TreeGrafter"/>
</dbReference>
<evidence type="ECO:0000313" key="10">
    <source>
        <dbReference type="Proteomes" id="UP000184498"/>
    </source>
</evidence>
<dbReference type="PANTHER" id="PTHR30026">
    <property type="entry name" value="OUTER MEMBRANE PROTEIN TOLC"/>
    <property type="match status" value="1"/>
</dbReference>
<dbReference type="GO" id="GO:0015562">
    <property type="term" value="F:efflux transmembrane transporter activity"/>
    <property type="evidence" value="ECO:0007669"/>
    <property type="project" value="InterPro"/>
</dbReference>
<sequence length="455" mass="50720">MNRKRITANGQRMGFSVMLMIFGFSSFFAQQTITLKQAIEYALQNKTDALKAKLEVTNADYKIAEAKAGALPKIDGTANLTYNPILQQSALDVGKAFGGPSKIEMVAFGQPWIAGAGVQLQQAIFNQQVFIGLKAAKSTKEFYQLNADLTDEQIIERVSNAYFQVFTVEQNQETLESSYGSTEKARNIIKSLFDNGLAKKIDLDRTNVNLTNIETNIKQTKNGVTQAKNALKFYMGMPIEKDIQLVKEDMEITPHLLENTLSSDSRTEVKVLLKNKELLEYNKKATEAAYYPTVNLTANYNWQGMGPKFPLTNGKSSGVYWSDYSAIGLGINIPIFNGFSTKSKVQQAQIELDKVSLDIKETKLSLDLAYQNAKSQIENSLSTLENQKANVTLAEDVLANTRSNYQYGLATLTDLLDAENSLVQAKNNYTTAVLDYKIAEVQYYKSKGELKTYLK</sequence>
<comment type="subcellular location">
    <subcellularLocation>
        <location evidence="1">Cell outer membrane</location>
    </subcellularLocation>
</comment>
<dbReference type="InterPro" id="IPR003423">
    <property type="entry name" value="OMP_efflux"/>
</dbReference>
<evidence type="ECO:0000256" key="4">
    <source>
        <dbReference type="ARBA" id="ARBA00022452"/>
    </source>
</evidence>
<gene>
    <name evidence="9" type="ORF">SAMN05444371_2279</name>
</gene>
<keyword evidence="8" id="KW-0175">Coiled coil</keyword>
<protein>
    <submittedName>
        <fullName evidence="9">Outer membrane protein TolC</fullName>
    </submittedName>
</protein>
<dbReference type="GO" id="GO:0015288">
    <property type="term" value="F:porin activity"/>
    <property type="evidence" value="ECO:0007669"/>
    <property type="project" value="TreeGrafter"/>
</dbReference>
<keyword evidence="7" id="KW-0998">Cell outer membrane</keyword>
<evidence type="ECO:0000256" key="3">
    <source>
        <dbReference type="ARBA" id="ARBA00022448"/>
    </source>
</evidence>
<evidence type="ECO:0000313" key="9">
    <source>
        <dbReference type="EMBL" id="SHK40336.1"/>
    </source>
</evidence>
<dbReference type="Proteomes" id="UP000184498">
    <property type="component" value="Unassembled WGS sequence"/>
</dbReference>
<dbReference type="OrthoDB" id="367883at2"/>
<evidence type="ECO:0000256" key="1">
    <source>
        <dbReference type="ARBA" id="ARBA00004442"/>
    </source>
</evidence>
<dbReference type="Pfam" id="PF02321">
    <property type="entry name" value="OEP"/>
    <property type="match status" value="2"/>
</dbReference>
<dbReference type="Gene3D" id="1.20.1600.10">
    <property type="entry name" value="Outer membrane efflux proteins (OEP)"/>
    <property type="match status" value="1"/>
</dbReference>
<dbReference type="RefSeq" id="WP_072997946.1">
    <property type="nucleotide sequence ID" value="NZ_FRAM01000002.1"/>
</dbReference>
<keyword evidence="4" id="KW-1134">Transmembrane beta strand</keyword>
<dbReference type="PANTHER" id="PTHR30026:SF20">
    <property type="entry name" value="OUTER MEMBRANE PROTEIN TOLC"/>
    <property type="match status" value="1"/>
</dbReference>
<keyword evidence="5" id="KW-0812">Transmembrane</keyword>
<dbReference type="SUPFAM" id="SSF56954">
    <property type="entry name" value="Outer membrane efflux proteins (OEP)"/>
    <property type="match status" value="1"/>
</dbReference>
<dbReference type="EMBL" id="FRAM01000002">
    <property type="protein sequence ID" value="SHK40336.1"/>
    <property type="molecule type" value="Genomic_DNA"/>
</dbReference>
<evidence type="ECO:0000256" key="8">
    <source>
        <dbReference type="SAM" id="Coils"/>
    </source>
</evidence>
<evidence type="ECO:0000256" key="2">
    <source>
        <dbReference type="ARBA" id="ARBA00007613"/>
    </source>
</evidence>
<keyword evidence="10" id="KW-1185">Reference proteome</keyword>
<dbReference type="AlphaFoldDB" id="A0A1M6S6L1"/>
<reference evidence="10" key="1">
    <citation type="submission" date="2016-11" db="EMBL/GenBank/DDBJ databases">
        <authorList>
            <person name="Varghese N."/>
            <person name="Submissions S."/>
        </authorList>
    </citation>
    <scope>NUCLEOTIDE SEQUENCE [LARGE SCALE GENOMIC DNA]</scope>
    <source>
        <strain evidence="10">DSM 18016</strain>
    </source>
</reference>
<dbReference type="GO" id="GO:0009279">
    <property type="term" value="C:cell outer membrane"/>
    <property type="evidence" value="ECO:0007669"/>
    <property type="project" value="UniProtKB-SubCell"/>
</dbReference>
<feature type="coiled-coil region" evidence="8">
    <location>
        <begin position="370"/>
        <end position="404"/>
    </location>
</feature>
<organism evidence="9 10">
    <name type="scientific">Epilithonimonas mollis</name>
    <dbReference type="NCBI Taxonomy" id="216903"/>
    <lineage>
        <taxon>Bacteria</taxon>
        <taxon>Pseudomonadati</taxon>
        <taxon>Bacteroidota</taxon>
        <taxon>Flavobacteriia</taxon>
        <taxon>Flavobacteriales</taxon>
        <taxon>Weeksellaceae</taxon>
        <taxon>Chryseobacterium group</taxon>
        <taxon>Epilithonimonas</taxon>
    </lineage>
</organism>